<dbReference type="InParanoid" id="F4R7S4"/>
<gene>
    <name evidence="2" type="ORF">MELLADRAFT_102280</name>
</gene>
<dbReference type="OrthoDB" id="10375064at2759"/>
<dbReference type="AlphaFoldDB" id="F4R7S4"/>
<feature type="compositionally biased region" description="Basic and acidic residues" evidence="1">
    <location>
        <begin position="108"/>
        <end position="142"/>
    </location>
</feature>
<feature type="region of interest" description="Disordered" evidence="1">
    <location>
        <begin position="384"/>
        <end position="403"/>
    </location>
</feature>
<accession>F4R7S4</accession>
<dbReference type="GeneID" id="18921619"/>
<evidence type="ECO:0000313" key="3">
    <source>
        <dbReference type="Proteomes" id="UP000001072"/>
    </source>
</evidence>
<dbReference type="EMBL" id="GL883092">
    <property type="protein sequence ID" value="EGG11734.1"/>
    <property type="molecule type" value="Genomic_DNA"/>
</dbReference>
<protein>
    <submittedName>
        <fullName evidence="2">Uncharacterized protein</fullName>
    </submittedName>
</protein>
<proteinExistence type="predicted"/>
<feature type="region of interest" description="Disordered" evidence="1">
    <location>
        <begin position="108"/>
        <end position="154"/>
    </location>
</feature>
<organism evidence="3">
    <name type="scientific">Melampsora larici-populina (strain 98AG31 / pathotype 3-4-7)</name>
    <name type="common">Poplar leaf rust fungus</name>
    <dbReference type="NCBI Taxonomy" id="747676"/>
    <lineage>
        <taxon>Eukaryota</taxon>
        <taxon>Fungi</taxon>
        <taxon>Dikarya</taxon>
        <taxon>Basidiomycota</taxon>
        <taxon>Pucciniomycotina</taxon>
        <taxon>Pucciniomycetes</taxon>
        <taxon>Pucciniales</taxon>
        <taxon>Melampsoraceae</taxon>
        <taxon>Melampsora</taxon>
    </lineage>
</organism>
<evidence type="ECO:0000313" key="2">
    <source>
        <dbReference type="EMBL" id="EGG11734.1"/>
    </source>
</evidence>
<dbReference type="VEuPathDB" id="FungiDB:MELLADRAFT_102280"/>
<dbReference type="KEGG" id="mlr:MELLADRAFT_102280"/>
<dbReference type="RefSeq" id="XP_007405369.1">
    <property type="nucleotide sequence ID" value="XM_007405307.1"/>
</dbReference>
<keyword evidence="3" id="KW-1185">Reference proteome</keyword>
<evidence type="ECO:0000256" key="1">
    <source>
        <dbReference type="SAM" id="MobiDB-lite"/>
    </source>
</evidence>
<name>F4R7S4_MELLP</name>
<feature type="compositionally biased region" description="Polar residues" evidence="1">
    <location>
        <begin position="388"/>
        <end position="403"/>
    </location>
</feature>
<dbReference type="HOGENOM" id="CLU_683485_0_0_1"/>
<sequence>MAMMTTRGISLQAAVSVRLRHVGTEGQTCGRTSTISRRSEVRRTQCGFSSDPLRDGHHSPVLIKRTLSSRPTLRRANSIARFIRDSDPDQIKCDQVLLEKQESMNHKGGNDILHFRVPSDEEWSKDSRSSPDSRDRGIEMKTIHPLHPYPTSKPKPKVGLFGKIKNLGKSIKRSLKDVGSFLLSCILNIFRKKDGASNLKTSETGIYLSGEVENDDLWRYIKKAKRLMEMIPGNSTPLTNSLEEDSDLEHFEPFEALKLLAWELVVNPCKQDHIVGDLFGQGEPEQWNPFFKRLIGDPGTKKLKEIFVTQMDNLKVSDPTSLAEKYPGGWDEFVQTLTSPEQKEAVEEFQIKLKATLERIPESKRINIIIFAKQYRKERLGGAENKSGLVNPQHSSNTDNLKI</sequence>
<reference evidence="3" key="1">
    <citation type="journal article" date="2011" name="Proc. Natl. Acad. Sci. U.S.A.">
        <title>Obligate biotrophy features unraveled by the genomic analysis of rust fungi.</title>
        <authorList>
            <person name="Duplessis S."/>
            <person name="Cuomo C.A."/>
            <person name="Lin Y.-C."/>
            <person name="Aerts A."/>
            <person name="Tisserant E."/>
            <person name="Veneault-Fourrey C."/>
            <person name="Joly D.L."/>
            <person name="Hacquard S."/>
            <person name="Amselem J."/>
            <person name="Cantarel B.L."/>
            <person name="Chiu R."/>
            <person name="Coutinho P.M."/>
            <person name="Feau N."/>
            <person name="Field M."/>
            <person name="Frey P."/>
            <person name="Gelhaye E."/>
            <person name="Goldberg J."/>
            <person name="Grabherr M.G."/>
            <person name="Kodira C.D."/>
            <person name="Kohler A."/>
            <person name="Kuees U."/>
            <person name="Lindquist E.A."/>
            <person name="Lucas S.M."/>
            <person name="Mago R."/>
            <person name="Mauceli E."/>
            <person name="Morin E."/>
            <person name="Murat C."/>
            <person name="Pangilinan J.L."/>
            <person name="Park R."/>
            <person name="Pearson M."/>
            <person name="Quesneville H."/>
            <person name="Rouhier N."/>
            <person name="Sakthikumar S."/>
            <person name="Salamov A.A."/>
            <person name="Schmutz J."/>
            <person name="Selles B."/>
            <person name="Shapiro H."/>
            <person name="Tanguay P."/>
            <person name="Tuskan G.A."/>
            <person name="Henrissat B."/>
            <person name="Van de Peer Y."/>
            <person name="Rouze P."/>
            <person name="Ellis J.G."/>
            <person name="Dodds P.N."/>
            <person name="Schein J.E."/>
            <person name="Zhong S."/>
            <person name="Hamelin R.C."/>
            <person name="Grigoriev I.V."/>
            <person name="Szabo L.J."/>
            <person name="Martin F."/>
        </authorList>
    </citation>
    <scope>NUCLEOTIDE SEQUENCE [LARGE SCALE GENOMIC DNA]</scope>
    <source>
        <strain evidence="3">98AG31 / pathotype 3-4-7</strain>
    </source>
</reference>
<dbReference type="Proteomes" id="UP000001072">
    <property type="component" value="Unassembled WGS sequence"/>
</dbReference>